<dbReference type="OrthoDB" id="9795789at2"/>
<proteinExistence type="inferred from homology"/>
<accession>A0A4R5Y9S7</accession>
<dbReference type="InterPro" id="IPR029056">
    <property type="entry name" value="Ribokinase-like"/>
</dbReference>
<dbReference type="InterPro" id="IPR011611">
    <property type="entry name" value="PfkB_dom"/>
</dbReference>
<dbReference type="Proteomes" id="UP000294621">
    <property type="component" value="Unassembled WGS sequence"/>
</dbReference>
<reference evidence="7 8" key="1">
    <citation type="submission" date="2019-03" db="EMBL/GenBank/DDBJ databases">
        <title>Genome Sequencing and Assembly of Various Microbes Isolated from Partially Reclaimed Soil and Acid Mine Drainage (AMD) Site.</title>
        <authorList>
            <person name="Steinbock B."/>
            <person name="Bechtold R."/>
            <person name="Sevigny J.L."/>
            <person name="Thomas D."/>
            <person name="Cuthill L.R."/>
            <person name="Aveiro Johannsen E.J."/>
            <person name="Thomas K."/>
            <person name="Ghosh A."/>
        </authorList>
    </citation>
    <scope>NUCLEOTIDE SEQUENCE [LARGE SCALE GENOMIC DNA]</scope>
    <source>
        <strain evidence="7 8">S-A1</strain>
    </source>
</reference>
<name>A0A4R5Y9S7_9MICC</name>
<dbReference type="Pfam" id="PF00294">
    <property type="entry name" value="PfkB"/>
    <property type="match status" value="1"/>
</dbReference>
<keyword evidence="2" id="KW-0808">Transferase</keyword>
<dbReference type="SUPFAM" id="SSF53613">
    <property type="entry name" value="Ribokinase-like"/>
    <property type="match status" value="1"/>
</dbReference>
<evidence type="ECO:0000256" key="3">
    <source>
        <dbReference type="ARBA" id="ARBA00022741"/>
    </source>
</evidence>
<comment type="caution">
    <text evidence="7">The sequence shown here is derived from an EMBL/GenBank/DDBJ whole genome shotgun (WGS) entry which is preliminary data.</text>
</comment>
<evidence type="ECO:0000313" key="7">
    <source>
        <dbReference type="EMBL" id="TDL41424.1"/>
    </source>
</evidence>
<evidence type="ECO:0000313" key="8">
    <source>
        <dbReference type="Proteomes" id="UP000294621"/>
    </source>
</evidence>
<dbReference type="GO" id="GO:0005524">
    <property type="term" value="F:ATP binding"/>
    <property type="evidence" value="ECO:0007669"/>
    <property type="project" value="UniProtKB-KW"/>
</dbReference>
<dbReference type="PANTHER" id="PTHR43085">
    <property type="entry name" value="HEXOKINASE FAMILY MEMBER"/>
    <property type="match status" value="1"/>
</dbReference>
<protein>
    <submittedName>
        <fullName evidence="7">Carbohydrate kinase</fullName>
    </submittedName>
</protein>
<dbReference type="AlphaFoldDB" id="A0A4R5Y9S7"/>
<feature type="domain" description="Carbohydrate kinase PfkB" evidence="6">
    <location>
        <begin position="15"/>
        <end position="298"/>
    </location>
</feature>
<dbReference type="Gene3D" id="3.40.1190.20">
    <property type="match status" value="1"/>
</dbReference>
<dbReference type="PROSITE" id="PS00583">
    <property type="entry name" value="PFKB_KINASES_1"/>
    <property type="match status" value="1"/>
</dbReference>
<keyword evidence="5" id="KW-0067">ATP-binding</keyword>
<dbReference type="EMBL" id="SMZQ01000001">
    <property type="protein sequence ID" value="TDL41424.1"/>
    <property type="molecule type" value="Genomic_DNA"/>
</dbReference>
<evidence type="ECO:0000256" key="5">
    <source>
        <dbReference type="ARBA" id="ARBA00022840"/>
    </source>
</evidence>
<keyword evidence="4 7" id="KW-0418">Kinase</keyword>
<dbReference type="GO" id="GO:0016301">
    <property type="term" value="F:kinase activity"/>
    <property type="evidence" value="ECO:0007669"/>
    <property type="project" value="UniProtKB-KW"/>
</dbReference>
<dbReference type="PROSITE" id="PS00584">
    <property type="entry name" value="PFKB_KINASES_2"/>
    <property type="match status" value="1"/>
</dbReference>
<evidence type="ECO:0000256" key="1">
    <source>
        <dbReference type="ARBA" id="ARBA00010688"/>
    </source>
</evidence>
<evidence type="ECO:0000256" key="2">
    <source>
        <dbReference type="ARBA" id="ARBA00022679"/>
    </source>
</evidence>
<dbReference type="InterPro" id="IPR050306">
    <property type="entry name" value="PfkB_Carbo_kinase"/>
</dbReference>
<dbReference type="CDD" id="cd01167">
    <property type="entry name" value="bac_FRK"/>
    <property type="match status" value="1"/>
</dbReference>
<dbReference type="PANTHER" id="PTHR43085:SF1">
    <property type="entry name" value="PSEUDOURIDINE KINASE-RELATED"/>
    <property type="match status" value="1"/>
</dbReference>
<dbReference type="RefSeq" id="WP_133345913.1">
    <property type="nucleotide sequence ID" value="NZ_SMZQ01000001.1"/>
</dbReference>
<keyword evidence="3" id="KW-0547">Nucleotide-binding</keyword>
<organism evidence="7 8">
    <name type="scientific">Arthrobacter nitrophenolicus</name>
    <dbReference type="NCBI Taxonomy" id="683150"/>
    <lineage>
        <taxon>Bacteria</taxon>
        <taxon>Bacillati</taxon>
        <taxon>Actinomycetota</taxon>
        <taxon>Actinomycetes</taxon>
        <taxon>Micrococcales</taxon>
        <taxon>Micrococcaceae</taxon>
        <taxon>Arthrobacter</taxon>
    </lineage>
</organism>
<evidence type="ECO:0000259" key="6">
    <source>
        <dbReference type="Pfam" id="PF00294"/>
    </source>
</evidence>
<gene>
    <name evidence="7" type="ORF">E2R57_01810</name>
</gene>
<dbReference type="InterPro" id="IPR002173">
    <property type="entry name" value="Carboh/pur_kinase_PfkB_CS"/>
</dbReference>
<comment type="similarity">
    <text evidence="1">Belongs to the carbohydrate kinase PfkB family.</text>
</comment>
<evidence type="ECO:0000256" key="4">
    <source>
        <dbReference type="ARBA" id="ARBA00022777"/>
    </source>
</evidence>
<sequence>MHQTKGPGANTPAPDVIVVGEALVDVVSTSEGTVEHPGGSPANVAYGLARLGVRTSLLTSIGDDERGALIERHLGSAGVTLLPGSKSPGRTASATATLDADGSASYEFDISWQLPPVHPAEFPKVLHTGSIASFLAPGASAVKSLLERAHRECLVSYDPNIRPALLGSHAEALAVFEDLAPLTDVVKLSDEDAQWLYPGLAFEDAAARILGLGAGLAVITMGSAGSLLATPVTQVQTPSVKTLVADTIGAGDSYMAALIYGLLCRSTDGLAPSVLETLGRTASKAAAITVGRPGANPPTLEELTRELQPAG</sequence>